<dbReference type="GO" id="GO:0005506">
    <property type="term" value="F:iron ion binding"/>
    <property type="evidence" value="ECO:0007669"/>
    <property type="project" value="InterPro"/>
</dbReference>
<evidence type="ECO:0000256" key="3">
    <source>
        <dbReference type="ARBA" id="ARBA00022989"/>
    </source>
</evidence>
<sequence length="370" mass="40816">MGRSFGFNVAAASTVLGSLFCVILMEGRIKELLMPVQEAVEGSWFAKLMLLVLLSKAPEPSPLVILLAAIMVWSPPESLWLAVIDFMPKLAIPSVDPTGQGVTVALALWAMFVVTYFTNGTLLLAVEKLFPQLVGDYRIQTLKSSSRPTMSALWQNLARTSFVVLPVLLAALIPVWQRLRMPSVLPGPWEMFVHIGFGVIVNEVLFFYGHWLMHANKFLYRHIHKIHHEFKAPMGLAAIYCHPLEFFVSDLMPLGAGLAAIRTNAFTGVVWMAFAVMATQTHHCGIRWPWIDFFSFNAEAQPNYHDFHHEKFNVNYGAMGWLDDLISKPACGSEGCVGGGAEEALSGQLGPVSPTSNFNCPIADIVALMA</sequence>
<dbReference type="OrthoDB" id="421628at2759"/>
<evidence type="ECO:0000256" key="5">
    <source>
        <dbReference type="SAM" id="Phobius"/>
    </source>
</evidence>
<feature type="transmembrane region" description="Helical" evidence="5">
    <location>
        <begin position="6"/>
        <end position="25"/>
    </location>
</feature>
<organism evidence="7 8">
    <name type="scientific">Symbiodinium microadriaticum</name>
    <name type="common">Dinoflagellate</name>
    <name type="synonym">Zooxanthella microadriatica</name>
    <dbReference type="NCBI Taxonomy" id="2951"/>
    <lineage>
        <taxon>Eukaryota</taxon>
        <taxon>Sar</taxon>
        <taxon>Alveolata</taxon>
        <taxon>Dinophyceae</taxon>
        <taxon>Suessiales</taxon>
        <taxon>Symbiodiniaceae</taxon>
        <taxon>Symbiodinium</taxon>
    </lineage>
</organism>
<dbReference type="PANTHER" id="PTHR11863">
    <property type="entry name" value="STEROL DESATURASE"/>
    <property type="match status" value="1"/>
</dbReference>
<dbReference type="AlphaFoldDB" id="A0A1Q9CRE0"/>
<evidence type="ECO:0000313" key="7">
    <source>
        <dbReference type="EMBL" id="OLP85489.1"/>
    </source>
</evidence>
<proteinExistence type="predicted"/>
<evidence type="ECO:0000313" key="8">
    <source>
        <dbReference type="Proteomes" id="UP000186817"/>
    </source>
</evidence>
<dbReference type="EMBL" id="LSRX01000974">
    <property type="protein sequence ID" value="OLP85489.1"/>
    <property type="molecule type" value="Genomic_DNA"/>
</dbReference>
<evidence type="ECO:0000256" key="4">
    <source>
        <dbReference type="ARBA" id="ARBA00023136"/>
    </source>
</evidence>
<dbReference type="GO" id="GO:0008610">
    <property type="term" value="P:lipid biosynthetic process"/>
    <property type="evidence" value="ECO:0007669"/>
    <property type="project" value="InterPro"/>
</dbReference>
<evidence type="ECO:0000256" key="1">
    <source>
        <dbReference type="ARBA" id="ARBA00004370"/>
    </source>
</evidence>
<dbReference type="InterPro" id="IPR006694">
    <property type="entry name" value="Fatty_acid_hydroxylase"/>
</dbReference>
<keyword evidence="8" id="KW-1185">Reference proteome</keyword>
<keyword evidence="3 5" id="KW-1133">Transmembrane helix</keyword>
<comment type="caution">
    <text evidence="7">The sequence shown here is derived from an EMBL/GenBank/DDBJ whole genome shotgun (WGS) entry which is preliminary data.</text>
</comment>
<feature type="transmembrane region" description="Helical" evidence="5">
    <location>
        <begin position="191"/>
        <end position="213"/>
    </location>
</feature>
<keyword evidence="2 5" id="KW-0812">Transmembrane</keyword>
<dbReference type="Proteomes" id="UP000186817">
    <property type="component" value="Unassembled WGS sequence"/>
</dbReference>
<gene>
    <name evidence="7" type="primary">FAXDC2</name>
    <name evidence="7" type="ORF">AK812_SmicGene33518</name>
</gene>
<feature type="domain" description="Fatty acid hydroxylase" evidence="6">
    <location>
        <begin position="197"/>
        <end position="325"/>
    </location>
</feature>
<dbReference type="InterPro" id="IPR050307">
    <property type="entry name" value="Sterol_Desaturase_Related"/>
</dbReference>
<evidence type="ECO:0000259" key="6">
    <source>
        <dbReference type="Pfam" id="PF04116"/>
    </source>
</evidence>
<feature type="transmembrane region" description="Helical" evidence="5">
    <location>
        <begin position="157"/>
        <end position="179"/>
    </location>
</feature>
<dbReference type="Pfam" id="PF04116">
    <property type="entry name" value="FA_hydroxylase"/>
    <property type="match status" value="1"/>
</dbReference>
<comment type="subcellular location">
    <subcellularLocation>
        <location evidence="1">Membrane</location>
    </subcellularLocation>
</comment>
<keyword evidence="4 5" id="KW-0472">Membrane</keyword>
<protein>
    <submittedName>
        <fullName evidence="7">Fatty acid hydroxylase domain-containing protein 2</fullName>
    </submittedName>
</protein>
<accession>A0A1Q9CRE0</accession>
<dbReference type="GO" id="GO:0016020">
    <property type="term" value="C:membrane"/>
    <property type="evidence" value="ECO:0007669"/>
    <property type="project" value="UniProtKB-SubCell"/>
</dbReference>
<dbReference type="GO" id="GO:0016491">
    <property type="term" value="F:oxidoreductase activity"/>
    <property type="evidence" value="ECO:0007669"/>
    <property type="project" value="InterPro"/>
</dbReference>
<name>A0A1Q9CRE0_SYMMI</name>
<reference evidence="7 8" key="1">
    <citation type="submission" date="2016-02" db="EMBL/GenBank/DDBJ databases">
        <title>Genome analysis of coral dinoflagellate symbionts highlights evolutionary adaptations to a symbiotic lifestyle.</title>
        <authorList>
            <person name="Aranda M."/>
            <person name="Li Y."/>
            <person name="Liew Y.J."/>
            <person name="Baumgarten S."/>
            <person name="Simakov O."/>
            <person name="Wilson M."/>
            <person name="Piel J."/>
            <person name="Ashoor H."/>
            <person name="Bougouffa S."/>
            <person name="Bajic V.B."/>
            <person name="Ryu T."/>
            <person name="Ravasi T."/>
            <person name="Bayer T."/>
            <person name="Micklem G."/>
            <person name="Kim H."/>
            <person name="Bhak J."/>
            <person name="Lajeunesse T.C."/>
            <person name="Voolstra C.R."/>
        </authorList>
    </citation>
    <scope>NUCLEOTIDE SEQUENCE [LARGE SCALE GENOMIC DNA]</scope>
    <source>
        <strain evidence="7 8">CCMP2467</strain>
    </source>
</reference>
<feature type="transmembrane region" description="Helical" evidence="5">
    <location>
        <begin position="104"/>
        <end position="126"/>
    </location>
</feature>
<evidence type="ECO:0000256" key="2">
    <source>
        <dbReference type="ARBA" id="ARBA00022692"/>
    </source>
</evidence>
<feature type="transmembrane region" description="Helical" evidence="5">
    <location>
        <begin position="63"/>
        <end position="84"/>
    </location>
</feature>